<evidence type="ECO:0000313" key="1">
    <source>
        <dbReference type="EMBL" id="PIA15760.1"/>
    </source>
</evidence>
<proteinExistence type="predicted"/>
<dbReference type="AlphaFoldDB" id="A0A2G5B9U6"/>
<evidence type="ECO:0000313" key="2">
    <source>
        <dbReference type="Proteomes" id="UP000242474"/>
    </source>
</evidence>
<organism evidence="1 2">
    <name type="scientific">Coemansia reversa (strain ATCC 12441 / NRRL 1564)</name>
    <dbReference type="NCBI Taxonomy" id="763665"/>
    <lineage>
        <taxon>Eukaryota</taxon>
        <taxon>Fungi</taxon>
        <taxon>Fungi incertae sedis</taxon>
        <taxon>Zoopagomycota</taxon>
        <taxon>Kickxellomycotina</taxon>
        <taxon>Kickxellomycetes</taxon>
        <taxon>Kickxellales</taxon>
        <taxon>Kickxellaceae</taxon>
        <taxon>Coemansia</taxon>
    </lineage>
</organism>
<dbReference type="Proteomes" id="UP000242474">
    <property type="component" value="Unassembled WGS sequence"/>
</dbReference>
<dbReference type="EMBL" id="KZ303504">
    <property type="protein sequence ID" value="PIA15760.1"/>
    <property type="molecule type" value="Genomic_DNA"/>
</dbReference>
<name>A0A2G5B9U6_COERN</name>
<gene>
    <name evidence="1" type="ORF">COEREDRAFT_81707</name>
</gene>
<sequence length="110" mass="12836">MKNVLSNLNINIHIFYIKLNQPQIFIKREENYTTFFCFGYQAYAAQSPFLYTRGAYFINALRKANVFTDLTSNSPAENCIEIRNRVLEGINRLNVPALLSVILRKKEKKK</sequence>
<protein>
    <submittedName>
        <fullName evidence="1">Uncharacterized protein</fullName>
    </submittedName>
</protein>
<reference evidence="1 2" key="1">
    <citation type="journal article" date="2015" name="Genome Biol. Evol.">
        <title>Phylogenomic analyses indicate that early fungi evolved digesting cell walls of algal ancestors of land plants.</title>
        <authorList>
            <person name="Chang Y."/>
            <person name="Wang S."/>
            <person name="Sekimoto S."/>
            <person name="Aerts A.L."/>
            <person name="Choi C."/>
            <person name="Clum A."/>
            <person name="LaButti K.M."/>
            <person name="Lindquist E.A."/>
            <person name="Yee Ngan C."/>
            <person name="Ohm R.A."/>
            <person name="Salamov A.A."/>
            <person name="Grigoriev I.V."/>
            <person name="Spatafora J.W."/>
            <person name="Berbee M.L."/>
        </authorList>
    </citation>
    <scope>NUCLEOTIDE SEQUENCE [LARGE SCALE GENOMIC DNA]</scope>
    <source>
        <strain evidence="1 2">NRRL 1564</strain>
    </source>
</reference>
<keyword evidence="2" id="KW-1185">Reference proteome</keyword>
<accession>A0A2G5B9U6</accession>